<gene>
    <name evidence="2" type="ORF">GCM10012289_26220</name>
</gene>
<protein>
    <recommendedName>
        <fullName evidence="4">YbaB/EbfC family nucleoid-associated protein</fullName>
    </recommendedName>
</protein>
<accession>A0A917YYE9</accession>
<evidence type="ECO:0008006" key="4">
    <source>
        <dbReference type="Google" id="ProtNLM"/>
    </source>
</evidence>
<dbReference type="Proteomes" id="UP000646523">
    <property type="component" value="Unassembled WGS sequence"/>
</dbReference>
<dbReference type="EMBL" id="BMNH01000006">
    <property type="protein sequence ID" value="GGO68142.1"/>
    <property type="molecule type" value="Genomic_DNA"/>
</dbReference>
<reference evidence="2" key="1">
    <citation type="journal article" date="2014" name="Int. J. Syst. Evol. Microbiol.">
        <title>Complete genome sequence of Corynebacterium casei LMG S-19264T (=DSM 44701T), isolated from a smear-ripened cheese.</title>
        <authorList>
            <consortium name="US DOE Joint Genome Institute (JGI-PGF)"/>
            <person name="Walter F."/>
            <person name="Albersmeier A."/>
            <person name="Kalinowski J."/>
            <person name="Ruckert C."/>
        </authorList>
    </citation>
    <scope>NUCLEOTIDE SEQUENCE</scope>
    <source>
        <strain evidence="2">CGMCC 4.7368</strain>
    </source>
</reference>
<evidence type="ECO:0000313" key="3">
    <source>
        <dbReference type="Proteomes" id="UP000646523"/>
    </source>
</evidence>
<dbReference type="Gene3D" id="3.30.1310.10">
    <property type="entry name" value="Nucleoid-associated protein YbaB-like domain"/>
    <property type="match status" value="1"/>
</dbReference>
<proteinExistence type="predicted"/>
<reference evidence="2" key="2">
    <citation type="submission" date="2020-09" db="EMBL/GenBank/DDBJ databases">
        <authorList>
            <person name="Sun Q."/>
            <person name="Zhou Y."/>
        </authorList>
    </citation>
    <scope>NUCLEOTIDE SEQUENCE</scope>
    <source>
        <strain evidence="2">CGMCC 4.7368</strain>
    </source>
</reference>
<dbReference type="InterPro" id="IPR036894">
    <property type="entry name" value="YbaB-like_sf"/>
</dbReference>
<comment type="caution">
    <text evidence="2">The sequence shown here is derived from an EMBL/GenBank/DDBJ whole genome shotgun (WGS) entry which is preliminary data.</text>
</comment>
<name>A0A917YYE9_9ACTN</name>
<dbReference type="SUPFAM" id="SSF82607">
    <property type="entry name" value="YbaB-like"/>
    <property type="match status" value="1"/>
</dbReference>
<evidence type="ECO:0000313" key="2">
    <source>
        <dbReference type="EMBL" id="GGO68142.1"/>
    </source>
</evidence>
<evidence type="ECO:0000256" key="1">
    <source>
        <dbReference type="SAM" id="MobiDB-lite"/>
    </source>
</evidence>
<organism evidence="2 3">
    <name type="scientific">Nonomuraea cavernae</name>
    <dbReference type="NCBI Taxonomy" id="2045107"/>
    <lineage>
        <taxon>Bacteria</taxon>
        <taxon>Bacillati</taxon>
        <taxon>Actinomycetota</taxon>
        <taxon>Actinomycetes</taxon>
        <taxon>Streptosporangiales</taxon>
        <taxon>Streptosporangiaceae</taxon>
        <taxon>Nonomuraea</taxon>
    </lineage>
</organism>
<sequence>MNDRRPTEAGHSGRQSLPSWSEPASSLSGRGMSEDESVQVTIGSNGLVERIQMDPRVMRGGPEEVAGLARDAMRNAQQDWFRQLAQAKSAHASEARKVEKRL</sequence>
<dbReference type="AlphaFoldDB" id="A0A917YYE9"/>
<feature type="region of interest" description="Disordered" evidence="1">
    <location>
        <begin position="1"/>
        <end position="40"/>
    </location>
</feature>
<keyword evidence="3" id="KW-1185">Reference proteome</keyword>
<feature type="compositionally biased region" description="Polar residues" evidence="1">
    <location>
        <begin position="13"/>
        <end position="28"/>
    </location>
</feature>